<organism evidence="1 2">
    <name type="scientific">Helianthus annuus</name>
    <name type="common">Common sunflower</name>
    <dbReference type="NCBI Taxonomy" id="4232"/>
    <lineage>
        <taxon>Eukaryota</taxon>
        <taxon>Viridiplantae</taxon>
        <taxon>Streptophyta</taxon>
        <taxon>Embryophyta</taxon>
        <taxon>Tracheophyta</taxon>
        <taxon>Spermatophyta</taxon>
        <taxon>Magnoliopsida</taxon>
        <taxon>eudicotyledons</taxon>
        <taxon>Gunneridae</taxon>
        <taxon>Pentapetalae</taxon>
        <taxon>asterids</taxon>
        <taxon>campanulids</taxon>
        <taxon>Asterales</taxon>
        <taxon>Asteraceae</taxon>
        <taxon>Asteroideae</taxon>
        <taxon>Heliantheae alliance</taxon>
        <taxon>Heliantheae</taxon>
        <taxon>Helianthus</taxon>
    </lineage>
</organism>
<dbReference type="Proteomes" id="UP000215914">
    <property type="component" value="Unassembled WGS sequence"/>
</dbReference>
<sequence length="110" mass="12538">MKEAEARREAMVKELADANVGHTRMAKIIEDLKEESRKEVEARETILGDMNHRLEEVETRARQVAEERDGLATMDAQLVADRTWMRDFGIANVAKVMECVREAGFKAGYN</sequence>
<dbReference type="EMBL" id="MNCJ02000316">
    <property type="protein sequence ID" value="KAF5822488.1"/>
    <property type="molecule type" value="Genomic_DNA"/>
</dbReference>
<reference evidence="1" key="2">
    <citation type="submission" date="2020-06" db="EMBL/GenBank/DDBJ databases">
        <title>Helianthus annuus Genome sequencing and assembly Release 2.</title>
        <authorList>
            <person name="Gouzy J."/>
            <person name="Langlade N."/>
            <person name="Munos S."/>
        </authorList>
    </citation>
    <scope>NUCLEOTIDE SEQUENCE</scope>
    <source>
        <tissue evidence="1">Leaves</tissue>
    </source>
</reference>
<accession>A0A9K3P4X4</accession>
<dbReference type="AlphaFoldDB" id="A0A9K3P4X4"/>
<proteinExistence type="predicted"/>
<gene>
    <name evidence="1" type="ORF">HanXRQr2_Chr01g0027131</name>
</gene>
<name>A0A9K3P4X4_HELAN</name>
<reference evidence="1" key="1">
    <citation type="journal article" date="2017" name="Nature">
        <title>The sunflower genome provides insights into oil metabolism, flowering and Asterid evolution.</title>
        <authorList>
            <person name="Badouin H."/>
            <person name="Gouzy J."/>
            <person name="Grassa C.J."/>
            <person name="Murat F."/>
            <person name="Staton S.E."/>
            <person name="Cottret L."/>
            <person name="Lelandais-Briere C."/>
            <person name="Owens G.L."/>
            <person name="Carrere S."/>
            <person name="Mayjonade B."/>
            <person name="Legrand L."/>
            <person name="Gill N."/>
            <person name="Kane N.C."/>
            <person name="Bowers J.E."/>
            <person name="Hubner S."/>
            <person name="Bellec A."/>
            <person name="Berard A."/>
            <person name="Berges H."/>
            <person name="Blanchet N."/>
            <person name="Boniface M.C."/>
            <person name="Brunel D."/>
            <person name="Catrice O."/>
            <person name="Chaidir N."/>
            <person name="Claudel C."/>
            <person name="Donnadieu C."/>
            <person name="Faraut T."/>
            <person name="Fievet G."/>
            <person name="Helmstetter N."/>
            <person name="King M."/>
            <person name="Knapp S.J."/>
            <person name="Lai Z."/>
            <person name="Le Paslier M.C."/>
            <person name="Lippi Y."/>
            <person name="Lorenzon L."/>
            <person name="Mandel J.R."/>
            <person name="Marage G."/>
            <person name="Marchand G."/>
            <person name="Marquand E."/>
            <person name="Bret-Mestries E."/>
            <person name="Morien E."/>
            <person name="Nambeesan S."/>
            <person name="Nguyen T."/>
            <person name="Pegot-Espagnet P."/>
            <person name="Pouilly N."/>
            <person name="Raftis F."/>
            <person name="Sallet E."/>
            <person name="Schiex T."/>
            <person name="Thomas J."/>
            <person name="Vandecasteele C."/>
            <person name="Vares D."/>
            <person name="Vear F."/>
            <person name="Vautrin S."/>
            <person name="Crespi M."/>
            <person name="Mangin B."/>
            <person name="Burke J.M."/>
            <person name="Salse J."/>
            <person name="Munos S."/>
            <person name="Vincourt P."/>
            <person name="Rieseberg L.H."/>
            <person name="Langlade N.B."/>
        </authorList>
    </citation>
    <scope>NUCLEOTIDE SEQUENCE</scope>
    <source>
        <tissue evidence="1">Leaves</tissue>
    </source>
</reference>
<evidence type="ECO:0000313" key="1">
    <source>
        <dbReference type="EMBL" id="KAF5822488.1"/>
    </source>
</evidence>
<keyword evidence="2" id="KW-1185">Reference proteome</keyword>
<protein>
    <submittedName>
        <fullName evidence="1">Uncharacterized protein</fullName>
    </submittedName>
</protein>
<evidence type="ECO:0000313" key="2">
    <source>
        <dbReference type="Proteomes" id="UP000215914"/>
    </source>
</evidence>
<comment type="caution">
    <text evidence="1">The sequence shown here is derived from an EMBL/GenBank/DDBJ whole genome shotgun (WGS) entry which is preliminary data.</text>
</comment>
<dbReference type="Gramene" id="mRNA:HanXRQr2_Chr01g0027131">
    <property type="protein sequence ID" value="mRNA:HanXRQr2_Chr01g0027131"/>
    <property type="gene ID" value="HanXRQr2_Chr01g0027131"/>
</dbReference>